<evidence type="ECO:0000256" key="3">
    <source>
        <dbReference type="ARBA" id="ARBA00022741"/>
    </source>
</evidence>
<dbReference type="EC" id="2.7.1.-" evidence="7"/>
<keyword evidence="4" id="KW-0418">Kinase</keyword>
<dbReference type="Pfam" id="PF01636">
    <property type="entry name" value="APH"/>
    <property type="match status" value="1"/>
</dbReference>
<dbReference type="SUPFAM" id="SSF56112">
    <property type="entry name" value="Protein kinase-like (PK-like)"/>
    <property type="match status" value="1"/>
</dbReference>
<dbReference type="EMBL" id="CP147846">
    <property type="protein sequence ID" value="WXG68783.1"/>
    <property type="molecule type" value="Genomic_DNA"/>
</dbReference>
<keyword evidence="3" id="KW-0547">Nucleotide-binding</keyword>
<comment type="similarity">
    <text evidence="1">Belongs to the methylthioribose kinase family.</text>
</comment>
<dbReference type="GO" id="GO:0016740">
    <property type="term" value="F:transferase activity"/>
    <property type="evidence" value="ECO:0007669"/>
    <property type="project" value="UniProtKB-KW"/>
</dbReference>
<evidence type="ECO:0000313" key="8">
    <source>
        <dbReference type="Proteomes" id="UP001432000"/>
    </source>
</evidence>
<dbReference type="RefSeq" id="WP_338889199.1">
    <property type="nucleotide sequence ID" value="NZ_CP147846.1"/>
</dbReference>
<evidence type="ECO:0000259" key="6">
    <source>
        <dbReference type="Pfam" id="PF01636"/>
    </source>
</evidence>
<protein>
    <submittedName>
        <fullName evidence="7">Aminoglycoside phosphotransferase family protein</fullName>
        <ecNumber evidence="7">2.7.1.-</ecNumber>
    </submittedName>
</protein>
<sequence>MIVTGTVPEQLSHDVSEHLAARGLVPVGTGLELTSLAGGVSNDVIAVSGPGIDVVVKRALSTLRVEELWNADPKRLQVEGRALQLAGTMLPAVTPRVLDLDDEFLVIERSPRDWYEWRTELISGVADTRVARELGHSLGIWQFNTTATPSLVEAFLDRDSFHQLRVQPFHETVLARHADLSEAIRQTIEVMLSRQTCLVHGDFTPKNILVEPPTAPICERRLWVLDWEVAHVGDEDFDAASLLAHLLIKSVHQPKMSSALFDCARAFVKSWQSHIEISSDQSHLVRQIGCMLLARVDGKSPVGYLDRNGQHKIRQIGRLLLQKPGTTIAQLWEMTK</sequence>
<name>A0ABZ2PNQ2_9NOCA</name>
<keyword evidence="5" id="KW-0067">ATP-binding</keyword>
<evidence type="ECO:0000256" key="4">
    <source>
        <dbReference type="ARBA" id="ARBA00022777"/>
    </source>
</evidence>
<dbReference type="Proteomes" id="UP001432000">
    <property type="component" value="Chromosome"/>
</dbReference>
<evidence type="ECO:0000256" key="1">
    <source>
        <dbReference type="ARBA" id="ARBA00010165"/>
    </source>
</evidence>
<keyword evidence="8" id="KW-1185">Reference proteome</keyword>
<feature type="domain" description="Aminoglycoside phosphotransferase" evidence="6">
    <location>
        <begin position="33"/>
        <end position="245"/>
    </location>
</feature>
<dbReference type="PANTHER" id="PTHR34273">
    <property type="entry name" value="METHYLTHIORIBOSE KINASE"/>
    <property type="match status" value="1"/>
</dbReference>
<dbReference type="Gene3D" id="3.30.200.20">
    <property type="entry name" value="Phosphorylase Kinase, domain 1"/>
    <property type="match status" value="1"/>
</dbReference>
<gene>
    <name evidence="7" type="ORF">WDS16_26990</name>
</gene>
<evidence type="ECO:0000313" key="7">
    <source>
        <dbReference type="EMBL" id="WXG68783.1"/>
    </source>
</evidence>
<reference evidence="7 8" key="1">
    <citation type="submission" date="2024-03" db="EMBL/GenBank/DDBJ databases">
        <title>Natural products discovery in diverse microorganisms through a two-stage MS feature dereplication strategy.</title>
        <authorList>
            <person name="Zhang R."/>
        </authorList>
    </citation>
    <scope>NUCLEOTIDE SEQUENCE [LARGE SCALE GENOMIC DNA]</scope>
    <source>
        <strain evidence="7 8">18930</strain>
    </source>
</reference>
<keyword evidence="2 7" id="KW-0808">Transferase</keyword>
<accession>A0ABZ2PNQ2</accession>
<evidence type="ECO:0000256" key="5">
    <source>
        <dbReference type="ARBA" id="ARBA00022840"/>
    </source>
</evidence>
<dbReference type="PANTHER" id="PTHR34273:SF2">
    <property type="entry name" value="METHYLTHIORIBOSE KINASE"/>
    <property type="match status" value="1"/>
</dbReference>
<proteinExistence type="inferred from homology"/>
<dbReference type="InterPro" id="IPR002575">
    <property type="entry name" value="Aminoglycoside_PTrfase"/>
</dbReference>
<dbReference type="InterPro" id="IPR011009">
    <property type="entry name" value="Kinase-like_dom_sf"/>
</dbReference>
<evidence type="ECO:0000256" key="2">
    <source>
        <dbReference type="ARBA" id="ARBA00022679"/>
    </source>
</evidence>
<organism evidence="7 8">
    <name type="scientific">Rhodococcus sovatensis</name>
    <dbReference type="NCBI Taxonomy" id="1805840"/>
    <lineage>
        <taxon>Bacteria</taxon>
        <taxon>Bacillati</taxon>
        <taxon>Actinomycetota</taxon>
        <taxon>Actinomycetes</taxon>
        <taxon>Mycobacteriales</taxon>
        <taxon>Nocardiaceae</taxon>
        <taxon>Rhodococcus</taxon>
    </lineage>
</organism>
<dbReference type="Gene3D" id="3.90.1200.10">
    <property type="match status" value="1"/>
</dbReference>